<evidence type="ECO:0000256" key="1">
    <source>
        <dbReference type="ARBA" id="ARBA00023122"/>
    </source>
</evidence>
<dbReference type="Gene3D" id="3.10.580.10">
    <property type="entry name" value="CBS-domain"/>
    <property type="match status" value="1"/>
</dbReference>
<feature type="domain" description="CBS" evidence="4">
    <location>
        <begin position="69"/>
        <end position="125"/>
    </location>
</feature>
<dbReference type="PANTHER" id="PTHR43080:SF29">
    <property type="entry name" value="OS02G0818000 PROTEIN"/>
    <property type="match status" value="1"/>
</dbReference>
<dbReference type="InterPro" id="IPR046342">
    <property type="entry name" value="CBS_dom_sf"/>
</dbReference>
<dbReference type="PROSITE" id="PS51371">
    <property type="entry name" value="CBS"/>
    <property type="match status" value="2"/>
</dbReference>
<dbReference type="CDD" id="cd02205">
    <property type="entry name" value="CBS_pair_SF"/>
    <property type="match status" value="1"/>
</dbReference>
<dbReference type="SUPFAM" id="SSF54631">
    <property type="entry name" value="CBS-domain pair"/>
    <property type="match status" value="1"/>
</dbReference>
<feature type="domain" description="CBS" evidence="4">
    <location>
        <begin position="7"/>
        <end position="62"/>
    </location>
</feature>
<sequence length="200" mass="20885">MLIAEIMDTGVPSAQPDTPLDAVLALARSTHHGVVPVLADNHLVGIITTADLLREQVRPIPRATTAADAMHPSPTIRTTTTCGDAARQLLGTGHGTLPVVTDRGSLAGTIDVRDVLLALEPPDALLAARVGKLVADHTHTATVDCTVTNGLAILTGDFTDPGQERVTAALATSIPGIRAARTQPVGNRQGEPTRLFGRRR</sequence>
<evidence type="ECO:0000256" key="2">
    <source>
        <dbReference type="PROSITE-ProRule" id="PRU00703"/>
    </source>
</evidence>
<keyword evidence="6" id="KW-1185">Reference proteome</keyword>
<evidence type="ECO:0000256" key="3">
    <source>
        <dbReference type="SAM" id="MobiDB-lite"/>
    </source>
</evidence>
<dbReference type="Pfam" id="PF00571">
    <property type="entry name" value="CBS"/>
    <property type="match status" value="2"/>
</dbReference>
<dbReference type="InterPro" id="IPR000644">
    <property type="entry name" value="CBS_dom"/>
</dbReference>
<evidence type="ECO:0000313" key="6">
    <source>
        <dbReference type="Proteomes" id="UP001165042"/>
    </source>
</evidence>
<evidence type="ECO:0000313" key="5">
    <source>
        <dbReference type="EMBL" id="GLW90045.1"/>
    </source>
</evidence>
<reference evidence="5" key="1">
    <citation type="submission" date="2023-02" db="EMBL/GenBank/DDBJ databases">
        <title>Actinokineospora globicatena NBRC 15670.</title>
        <authorList>
            <person name="Ichikawa N."/>
            <person name="Sato H."/>
            <person name="Tonouchi N."/>
        </authorList>
    </citation>
    <scope>NUCLEOTIDE SEQUENCE</scope>
    <source>
        <strain evidence="5">NBRC 15670</strain>
    </source>
</reference>
<dbReference type="AlphaFoldDB" id="A0A9W6QHY0"/>
<dbReference type="EMBL" id="BSSD01000001">
    <property type="protein sequence ID" value="GLW90045.1"/>
    <property type="molecule type" value="Genomic_DNA"/>
</dbReference>
<organism evidence="5 6">
    <name type="scientific">Actinokineospora globicatena</name>
    <dbReference type="NCBI Taxonomy" id="103729"/>
    <lineage>
        <taxon>Bacteria</taxon>
        <taxon>Bacillati</taxon>
        <taxon>Actinomycetota</taxon>
        <taxon>Actinomycetes</taxon>
        <taxon>Pseudonocardiales</taxon>
        <taxon>Pseudonocardiaceae</taxon>
        <taxon>Actinokineospora</taxon>
    </lineage>
</organism>
<accession>A0A9W6QHY0</accession>
<gene>
    <name evidence="5" type="ORF">Aglo03_08610</name>
</gene>
<name>A0A9W6QHY0_9PSEU</name>
<dbReference type="RefSeq" id="WP_285607733.1">
    <property type="nucleotide sequence ID" value="NZ_BSSD01000001.1"/>
</dbReference>
<dbReference type="PANTHER" id="PTHR43080">
    <property type="entry name" value="CBS DOMAIN-CONTAINING PROTEIN CBSX3, MITOCHONDRIAL"/>
    <property type="match status" value="1"/>
</dbReference>
<proteinExistence type="predicted"/>
<dbReference type="Proteomes" id="UP001165042">
    <property type="component" value="Unassembled WGS sequence"/>
</dbReference>
<dbReference type="SMART" id="SM00116">
    <property type="entry name" value="CBS"/>
    <property type="match status" value="2"/>
</dbReference>
<feature type="region of interest" description="Disordered" evidence="3">
    <location>
        <begin position="181"/>
        <end position="200"/>
    </location>
</feature>
<evidence type="ECO:0000259" key="4">
    <source>
        <dbReference type="PROSITE" id="PS51371"/>
    </source>
</evidence>
<comment type="caution">
    <text evidence="5">The sequence shown here is derived from an EMBL/GenBank/DDBJ whole genome shotgun (WGS) entry which is preliminary data.</text>
</comment>
<keyword evidence="1 2" id="KW-0129">CBS domain</keyword>
<dbReference type="InterPro" id="IPR051257">
    <property type="entry name" value="Diverse_CBS-Domain"/>
</dbReference>
<protein>
    <recommendedName>
        <fullName evidence="4">CBS domain-containing protein</fullName>
    </recommendedName>
</protein>